<protein>
    <submittedName>
        <fullName evidence="1">OLC1v1004974C1</fullName>
    </submittedName>
</protein>
<dbReference type="EMBL" id="OX459122">
    <property type="protein sequence ID" value="CAI9105937.1"/>
    <property type="molecule type" value="Genomic_DNA"/>
</dbReference>
<name>A0AAV1DDI6_OLDCO</name>
<keyword evidence="2" id="KW-1185">Reference proteome</keyword>
<dbReference type="AlphaFoldDB" id="A0AAV1DDI6"/>
<dbReference type="PANTHER" id="PTHR37610">
    <property type="entry name" value="CCHC-TYPE DOMAIN-CONTAINING PROTEIN"/>
    <property type="match status" value="1"/>
</dbReference>
<evidence type="ECO:0000313" key="1">
    <source>
        <dbReference type="EMBL" id="CAI9105937.1"/>
    </source>
</evidence>
<sequence length="225" mass="25551">MLSVLEAKLKDGFVTGNLPKPPLNSPRFAGWKQANSLVCSWIKSSMSPDIANTFAFINDERTLWSDIAEQYGTTNLPQLFEIKREIALVRQGDSSVAAYYGCLKQLWDQYTQLRPIPIIDNEIEELMITREAEDKRMEFLMDLNEEERFKLTGIPKWYHENKKLQQLQPARMNKMTAGMNNVVAGMNNVSNMVTVGETPLNITSDNNGDLQMVISGAVQKGLREF</sequence>
<gene>
    <name evidence="1" type="ORF">OLC1_LOCUS14532</name>
</gene>
<dbReference type="Proteomes" id="UP001161247">
    <property type="component" value="Chromosome 5"/>
</dbReference>
<accession>A0AAV1DDI6</accession>
<organism evidence="1 2">
    <name type="scientific">Oldenlandia corymbosa var. corymbosa</name>
    <dbReference type="NCBI Taxonomy" id="529605"/>
    <lineage>
        <taxon>Eukaryota</taxon>
        <taxon>Viridiplantae</taxon>
        <taxon>Streptophyta</taxon>
        <taxon>Embryophyta</taxon>
        <taxon>Tracheophyta</taxon>
        <taxon>Spermatophyta</taxon>
        <taxon>Magnoliopsida</taxon>
        <taxon>eudicotyledons</taxon>
        <taxon>Gunneridae</taxon>
        <taxon>Pentapetalae</taxon>
        <taxon>asterids</taxon>
        <taxon>lamiids</taxon>
        <taxon>Gentianales</taxon>
        <taxon>Rubiaceae</taxon>
        <taxon>Rubioideae</taxon>
        <taxon>Spermacoceae</taxon>
        <taxon>Hedyotis-Oldenlandia complex</taxon>
        <taxon>Oldenlandia</taxon>
    </lineage>
</organism>
<evidence type="ECO:0000313" key="2">
    <source>
        <dbReference type="Proteomes" id="UP001161247"/>
    </source>
</evidence>
<reference evidence="1" key="1">
    <citation type="submission" date="2023-03" db="EMBL/GenBank/DDBJ databases">
        <authorList>
            <person name="Julca I."/>
        </authorList>
    </citation>
    <scope>NUCLEOTIDE SEQUENCE</scope>
</reference>
<dbReference type="PANTHER" id="PTHR37610:SF97">
    <property type="entry name" value="RETROTRANSPOSON GAG DOMAIN-CONTAINING PROTEIN"/>
    <property type="match status" value="1"/>
</dbReference>
<proteinExistence type="predicted"/>